<evidence type="ECO:0000256" key="7">
    <source>
        <dbReference type="ARBA" id="ARBA00022840"/>
    </source>
</evidence>
<evidence type="ECO:0000313" key="14">
    <source>
        <dbReference type="Proteomes" id="UP000266389"/>
    </source>
</evidence>
<feature type="binding site" evidence="10">
    <location>
        <begin position="13"/>
        <end position="20"/>
    </location>
    <ligand>
        <name>ATP</name>
        <dbReference type="ChEBI" id="CHEBI:30616"/>
    </ligand>
</feature>
<dbReference type="Gene3D" id="3.40.50.300">
    <property type="entry name" value="P-loop containing nucleotide triphosphate hydrolases"/>
    <property type="match status" value="1"/>
</dbReference>
<dbReference type="PANTHER" id="PTHR11088">
    <property type="entry name" value="TRNA DIMETHYLALLYLTRANSFERASE"/>
    <property type="match status" value="1"/>
</dbReference>
<evidence type="ECO:0000256" key="1">
    <source>
        <dbReference type="ARBA" id="ARBA00001946"/>
    </source>
</evidence>
<dbReference type="GO" id="GO:0006400">
    <property type="term" value="P:tRNA modification"/>
    <property type="evidence" value="ECO:0007669"/>
    <property type="project" value="TreeGrafter"/>
</dbReference>
<evidence type="ECO:0000256" key="4">
    <source>
        <dbReference type="ARBA" id="ARBA00022679"/>
    </source>
</evidence>
<feature type="site" description="Interaction with substrate tRNA" evidence="10">
    <location>
        <position position="104"/>
    </location>
</feature>
<feature type="site" description="Interaction with substrate tRNA" evidence="10">
    <location>
        <position position="126"/>
    </location>
</feature>
<keyword evidence="7 10" id="KW-0067">ATP-binding</keyword>
<accession>A0A395LZY5</accession>
<comment type="cofactor">
    <cofactor evidence="1 10">
        <name>Mg(2+)</name>
        <dbReference type="ChEBI" id="CHEBI:18420"/>
    </cofactor>
</comment>
<dbReference type="SUPFAM" id="SSF52540">
    <property type="entry name" value="P-loop containing nucleoside triphosphate hydrolases"/>
    <property type="match status" value="2"/>
</dbReference>
<name>A0A395LZY5_9BACT</name>
<feature type="region of interest" description="Interaction with substrate tRNA" evidence="10">
    <location>
        <begin position="38"/>
        <end position="41"/>
    </location>
</feature>
<dbReference type="InterPro" id="IPR008144">
    <property type="entry name" value="Guanylate_kin-like_dom"/>
</dbReference>
<keyword evidence="5 10" id="KW-0819">tRNA processing</keyword>
<comment type="caution">
    <text evidence="12">The sequence shown here is derived from an EMBL/GenBank/DDBJ whole genome shotgun (WGS) entry which is preliminary data.</text>
</comment>
<dbReference type="PROSITE" id="PS50052">
    <property type="entry name" value="GUANYLATE_KINASE_2"/>
    <property type="match status" value="1"/>
</dbReference>
<evidence type="ECO:0000256" key="3">
    <source>
        <dbReference type="ARBA" id="ARBA00005842"/>
    </source>
</evidence>
<keyword evidence="8 10" id="KW-0460">Magnesium</keyword>
<comment type="similarity">
    <text evidence="3 10">Belongs to the IPP transferase family.</text>
</comment>
<feature type="binding site" evidence="10">
    <location>
        <begin position="15"/>
        <end position="20"/>
    </location>
    <ligand>
        <name>substrate</name>
    </ligand>
</feature>
<comment type="function">
    <text evidence="2 10">Catalyzes the transfer of a dimethylallyl group onto the adenine at position 37 in tRNAs that read codons beginning with uridine, leading to the formation of N6-(dimethylallyl)adenosine (i(6)A).</text>
</comment>
<dbReference type="Pfam" id="PF01715">
    <property type="entry name" value="IPPT"/>
    <property type="match status" value="1"/>
</dbReference>
<dbReference type="Gene3D" id="1.10.20.140">
    <property type="match status" value="1"/>
</dbReference>
<dbReference type="InterPro" id="IPR018022">
    <property type="entry name" value="IPT"/>
</dbReference>
<evidence type="ECO:0000256" key="10">
    <source>
        <dbReference type="HAMAP-Rule" id="MF_00185"/>
    </source>
</evidence>
<evidence type="ECO:0000313" key="13">
    <source>
        <dbReference type="EMBL" id="RFM25432.1"/>
    </source>
</evidence>
<feature type="region of interest" description="Interaction with substrate tRNA" evidence="10">
    <location>
        <begin position="162"/>
        <end position="166"/>
    </location>
</feature>
<comment type="caution">
    <text evidence="10">Lacks conserved residue(s) required for the propagation of feature annotation.</text>
</comment>
<sequence length="314" mass="36069">MQTPPKKVLVLVGPTASGKTALAIPLAEQLNAEIISADSRQIYRELTIGTAKPSPQELARVPHHFINELSLPAPYDAGIFMSEARERIAKIFERGKIPLVVGGSTLYVQGLVRGFSPLPKGDPAIRKRLYQELAELGKETLYARLKALDEAQAQTLDPTKTQRLVRSLEIIEITGQKVSELKQEMLPPPFEVVMVGLEMPREKLYERINRRVEKMMQEGFLEEAKMLYERFGEQHDYEKINALQTVGYRELFEYFRGKYTLSETVARIQQHTRNYAKRQLTFFRNKFKLTWIEAPQTEQDIAFALQRVISIFTR</sequence>
<reference evidence="12 14" key="1">
    <citation type="journal article" date="2011" name="ISME J.">
        <title>Community ecology of hot spring cyanobacterial mats: predominant populations and their functional potential.</title>
        <authorList>
            <person name="Klatt C.G."/>
            <person name="Wood J.M."/>
            <person name="Rusch D.B."/>
            <person name="Bateson M.M."/>
            <person name="Hamamura N."/>
            <person name="Heidelberg J.F."/>
            <person name="Grossman A.R."/>
            <person name="Bhaya D."/>
            <person name="Cohan F.M."/>
            <person name="Kuhl M."/>
            <person name="Bryant D.A."/>
            <person name="Ward D.M."/>
        </authorList>
    </citation>
    <scope>NUCLEOTIDE SEQUENCE [LARGE SCALE GENOMIC DNA]</scope>
    <source>
        <strain evidence="12">OS</strain>
    </source>
</reference>
<dbReference type="Proteomes" id="UP000266389">
    <property type="component" value="Unassembled WGS sequence"/>
</dbReference>
<evidence type="ECO:0000256" key="6">
    <source>
        <dbReference type="ARBA" id="ARBA00022741"/>
    </source>
</evidence>
<evidence type="ECO:0000256" key="2">
    <source>
        <dbReference type="ARBA" id="ARBA00003213"/>
    </source>
</evidence>
<dbReference type="NCBIfam" id="TIGR00174">
    <property type="entry name" value="miaA"/>
    <property type="match status" value="1"/>
</dbReference>
<keyword evidence="6 10" id="KW-0547">Nucleotide-binding</keyword>
<feature type="domain" description="Guanylate kinase-like" evidence="11">
    <location>
        <begin position="6"/>
        <end position="213"/>
    </location>
</feature>
<evidence type="ECO:0000259" key="11">
    <source>
        <dbReference type="PROSITE" id="PS50052"/>
    </source>
</evidence>
<dbReference type="AlphaFoldDB" id="A0A395LZY5"/>
<comment type="catalytic activity">
    <reaction evidence="9 10">
        <text>adenosine(37) in tRNA + dimethylallyl diphosphate = N(6)-dimethylallyladenosine(37) in tRNA + diphosphate</text>
        <dbReference type="Rhea" id="RHEA:26482"/>
        <dbReference type="Rhea" id="RHEA-COMP:10162"/>
        <dbReference type="Rhea" id="RHEA-COMP:10375"/>
        <dbReference type="ChEBI" id="CHEBI:33019"/>
        <dbReference type="ChEBI" id="CHEBI:57623"/>
        <dbReference type="ChEBI" id="CHEBI:74411"/>
        <dbReference type="ChEBI" id="CHEBI:74415"/>
        <dbReference type="EC" id="2.5.1.75"/>
    </reaction>
</comment>
<dbReference type="InterPro" id="IPR027417">
    <property type="entry name" value="P-loop_NTPase"/>
</dbReference>
<dbReference type="GO" id="GO:0052381">
    <property type="term" value="F:tRNA dimethylallyltransferase activity"/>
    <property type="evidence" value="ECO:0007669"/>
    <property type="project" value="UniProtKB-UniRule"/>
</dbReference>
<protein>
    <recommendedName>
        <fullName evidence="10">tRNA dimethylallyltransferase</fullName>
        <ecNumber evidence="10">2.5.1.75</ecNumber>
    </recommendedName>
    <alternativeName>
        <fullName evidence="10">Dimethylallyl diphosphate:tRNA dimethylallyltransferase</fullName>
        <shortName evidence="10">DMAPP:tRNA dimethylallyltransferase</shortName>
        <shortName evidence="10">DMATase</shortName>
    </alternativeName>
    <alternativeName>
        <fullName evidence="10">Isopentenyl-diphosphate:tRNA isopentenyltransferase</fullName>
        <shortName evidence="10">IPP transferase</shortName>
        <shortName evidence="10">IPPT</shortName>
        <shortName evidence="10">IPTase</shortName>
    </alternativeName>
</protein>
<evidence type="ECO:0000256" key="8">
    <source>
        <dbReference type="ARBA" id="ARBA00022842"/>
    </source>
</evidence>
<dbReference type="PANTHER" id="PTHR11088:SF60">
    <property type="entry name" value="TRNA DIMETHYLALLYLTRANSFERASE"/>
    <property type="match status" value="1"/>
</dbReference>
<reference evidence="12" key="2">
    <citation type="submission" date="2017-08" db="EMBL/GenBank/DDBJ databases">
        <authorList>
            <person name="de Groot N.N."/>
        </authorList>
    </citation>
    <scope>NUCLEOTIDE SEQUENCE</scope>
    <source>
        <strain evidence="12">OS</strain>
    </source>
</reference>
<dbReference type="HAMAP" id="MF_00185">
    <property type="entry name" value="IPP_trans"/>
    <property type="match status" value="1"/>
</dbReference>
<dbReference type="InterPro" id="IPR039657">
    <property type="entry name" value="Dimethylallyltransferase"/>
</dbReference>
<dbReference type="EC" id="2.5.1.75" evidence="10"/>
<dbReference type="GO" id="GO:0005524">
    <property type="term" value="F:ATP binding"/>
    <property type="evidence" value="ECO:0007669"/>
    <property type="project" value="UniProtKB-UniRule"/>
</dbReference>
<dbReference type="EMBL" id="PHFL01000049">
    <property type="protein sequence ID" value="RFM24077.1"/>
    <property type="molecule type" value="Genomic_DNA"/>
</dbReference>
<evidence type="ECO:0000256" key="9">
    <source>
        <dbReference type="ARBA" id="ARBA00049563"/>
    </source>
</evidence>
<proteinExistence type="inferred from homology"/>
<evidence type="ECO:0000313" key="12">
    <source>
        <dbReference type="EMBL" id="RFM24077.1"/>
    </source>
</evidence>
<gene>
    <name evidence="10 12" type="primary">miaA</name>
    <name evidence="13" type="ORF">D0433_00635</name>
    <name evidence="12" type="ORF">D0433_08240</name>
</gene>
<comment type="subunit">
    <text evidence="10">Monomer.</text>
</comment>
<keyword evidence="4 10" id="KW-0808">Transferase</keyword>
<evidence type="ECO:0000256" key="5">
    <source>
        <dbReference type="ARBA" id="ARBA00022694"/>
    </source>
</evidence>
<dbReference type="EMBL" id="PHFL01000002">
    <property type="protein sequence ID" value="RFM25432.1"/>
    <property type="molecule type" value="Genomic_DNA"/>
</dbReference>
<organism evidence="12 14">
    <name type="scientific">Candidatus Thermochlorobacter aerophilus</name>
    <dbReference type="NCBI Taxonomy" id="1868324"/>
    <lineage>
        <taxon>Bacteria</taxon>
        <taxon>Pseudomonadati</taxon>
        <taxon>Chlorobiota</taxon>
        <taxon>Chlorobiia</taxon>
        <taxon>Chlorobiales</taxon>
        <taxon>Candidatus Thermochlorobacteriaceae</taxon>
        <taxon>Candidatus Thermochlorobacter</taxon>
    </lineage>
</organism>